<evidence type="ECO:0000313" key="3">
    <source>
        <dbReference type="EMBL" id="GGM96710.1"/>
    </source>
</evidence>
<gene>
    <name evidence="3" type="ORF">GCM10011609_38090</name>
</gene>
<evidence type="ECO:0000313" key="4">
    <source>
        <dbReference type="Proteomes" id="UP000597656"/>
    </source>
</evidence>
<feature type="signal peptide" evidence="2">
    <location>
        <begin position="1"/>
        <end position="19"/>
    </location>
</feature>
<evidence type="ECO:0008006" key="5">
    <source>
        <dbReference type="Google" id="ProtNLM"/>
    </source>
</evidence>
<proteinExistence type="predicted"/>
<comment type="caution">
    <text evidence="3">The sequence shown here is derived from an EMBL/GenBank/DDBJ whole genome shotgun (WGS) entry which is preliminary data.</text>
</comment>
<dbReference type="RefSeq" id="WP_189156114.1">
    <property type="nucleotide sequence ID" value="NZ_BMNC01000005.1"/>
</dbReference>
<keyword evidence="2" id="KW-0732">Signal</keyword>
<keyword evidence="4" id="KW-1185">Reference proteome</keyword>
<name>A0ABQ2I191_9PSEU</name>
<organism evidence="3 4">
    <name type="scientific">Lentzea pudingi</name>
    <dbReference type="NCBI Taxonomy" id="1789439"/>
    <lineage>
        <taxon>Bacteria</taxon>
        <taxon>Bacillati</taxon>
        <taxon>Actinomycetota</taxon>
        <taxon>Actinomycetes</taxon>
        <taxon>Pseudonocardiales</taxon>
        <taxon>Pseudonocardiaceae</taxon>
        <taxon>Lentzea</taxon>
    </lineage>
</organism>
<reference evidence="4" key="1">
    <citation type="journal article" date="2019" name="Int. J. Syst. Evol. Microbiol.">
        <title>The Global Catalogue of Microorganisms (GCM) 10K type strain sequencing project: providing services to taxonomists for standard genome sequencing and annotation.</title>
        <authorList>
            <consortium name="The Broad Institute Genomics Platform"/>
            <consortium name="The Broad Institute Genome Sequencing Center for Infectious Disease"/>
            <person name="Wu L."/>
            <person name="Ma J."/>
        </authorList>
    </citation>
    <scope>NUCLEOTIDE SEQUENCE [LARGE SCALE GENOMIC DNA]</scope>
    <source>
        <strain evidence="4">CGMCC 4.7319</strain>
    </source>
</reference>
<sequence length="165" mass="17714">MKSTIAVLLGLLLALTACGSKDQPADAKKDEKGDMVKFAQCMRENGIDMPDPKTSEDGGGIVIEAMPGGDASSIDEGKMKTAHEACKQHLPNGGEFKPPSPEEQDKMRQQAKCMRDRGYNWPDPKFEGGGAAESIELPDMEDDKVKQDMKDCGLGDGMVATRPIG</sequence>
<feature type="region of interest" description="Disordered" evidence="1">
    <location>
        <begin position="43"/>
        <end position="134"/>
    </location>
</feature>
<evidence type="ECO:0000256" key="1">
    <source>
        <dbReference type="SAM" id="MobiDB-lite"/>
    </source>
</evidence>
<dbReference type="PROSITE" id="PS51257">
    <property type="entry name" value="PROKAR_LIPOPROTEIN"/>
    <property type="match status" value="1"/>
</dbReference>
<feature type="chain" id="PRO_5047359765" description="Secreted protein" evidence="2">
    <location>
        <begin position="20"/>
        <end position="165"/>
    </location>
</feature>
<feature type="compositionally biased region" description="Basic and acidic residues" evidence="1">
    <location>
        <begin position="103"/>
        <end position="118"/>
    </location>
</feature>
<dbReference type="Proteomes" id="UP000597656">
    <property type="component" value="Unassembled WGS sequence"/>
</dbReference>
<dbReference type="EMBL" id="BMNC01000005">
    <property type="protein sequence ID" value="GGM96710.1"/>
    <property type="molecule type" value="Genomic_DNA"/>
</dbReference>
<evidence type="ECO:0000256" key="2">
    <source>
        <dbReference type="SAM" id="SignalP"/>
    </source>
</evidence>
<feature type="compositionally biased region" description="Basic and acidic residues" evidence="1">
    <location>
        <begin position="75"/>
        <end position="87"/>
    </location>
</feature>
<protein>
    <recommendedName>
        <fullName evidence="5">Secreted protein</fullName>
    </recommendedName>
</protein>
<accession>A0ABQ2I191</accession>